<dbReference type="EMBL" id="CADCTP010000142">
    <property type="protein sequence ID" value="CAA9243332.1"/>
    <property type="molecule type" value="Genomic_DNA"/>
</dbReference>
<accession>A0A6J4I8J2</accession>
<name>A0A6J4I8J2_9ACTN</name>
<feature type="compositionally biased region" description="Basic and acidic residues" evidence="1">
    <location>
        <begin position="9"/>
        <end position="19"/>
    </location>
</feature>
<reference evidence="2" key="1">
    <citation type="submission" date="2020-02" db="EMBL/GenBank/DDBJ databases">
        <authorList>
            <person name="Meier V. D."/>
        </authorList>
    </citation>
    <scope>NUCLEOTIDE SEQUENCE</scope>
    <source>
        <strain evidence="2">AVDCRST_MAG41</strain>
    </source>
</reference>
<organism evidence="2">
    <name type="scientific">uncultured Mycobacteriales bacterium</name>
    <dbReference type="NCBI Taxonomy" id="581187"/>
    <lineage>
        <taxon>Bacteria</taxon>
        <taxon>Bacillati</taxon>
        <taxon>Actinomycetota</taxon>
        <taxon>Actinomycetes</taxon>
        <taxon>Mycobacteriales</taxon>
        <taxon>environmental samples</taxon>
    </lineage>
</organism>
<feature type="region of interest" description="Disordered" evidence="1">
    <location>
        <begin position="1"/>
        <end position="23"/>
    </location>
</feature>
<dbReference type="AlphaFoldDB" id="A0A6J4I8J2"/>
<proteinExistence type="predicted"/>
<gene>
    <name evidence="2" type="ORF">AVDCRST_MAG41-1570</name>
</gene>
<evidence type="ECO:0000313" key="2">
    <source>
        <dbReference type="EMBL" id="CAA9243332.1"/>
    </source>
</evidence>
<protein>
    <submittedName>
        <fullName evidence="2">Uncharacterized protein</fullName>
    </submittedName>
</protein>
<sequence>MSDLVPSDEGARSGGDTDRGPGATAVRLLGELGIRLGDTVVRLRGRRRRLV</sequence>
<feature type="non-terminal residue" evidence="2">
    <location>
        <position position="51"/>
    </location>
</feature>
<evidence type="ECO:0000256" key="1">
    <source>
        <dbReference type="SAM" id="MobiDB-lite"/>
    </source>
</evidence>